<gene>
    <name evidence="1" type="ORF">XELAEV_18003021mg</name>
</gene>
<name>A0A974GZ81_XENLA</name>
<dbReference type="AlphaFoldDB" id="A0A974GZ81"/>
<accession>A0A974GZ81</accession>
<protein>
    <submittedName>
        <fullName evidence="1">Uncharacterized protein</fullName>
    </submittedName>
</protein>
<organism evidence="1">
    <name type="scientific">Xenopus laevis</name>
    <name type="common">African clawed frog</name>
    <dbReference type="NCBI Taxonomy" id="8355"/>
    <lineage>
        <taxon>Eukaryota</taxon>
        <taxon>Metazoa</taxon>
        <taxon>Chordata</taxon>
        <taxon>Craniata</taxon>
        <taxon>Vertebrata</taxon>
        <taxon>Euteleostomi</taxon>
        <taxon>Amphibia</taxon>
        <taxon>Batrachia</taxon>
        <taxon>Anura</taxon>
        <taxon>Pipoidea</taxon>
        <taxon>Pipidae</taxon>
        <taxon>Xenopodinae</taxon>
        <taxon>Xenopus</taxon>
        <taxon>Xenopus</taxon>
    </lineage>
</organism>
<proteinExistence type="predicted"/>
<reference evidence="1" key="1">
    <citation type="submission" date="2016-05" db="EMBL/GenBank/DDBJ databases">
        <title>WGS assembly of Xenopus laevis.</title>
        <authorList>
            <person name="Session A."/>
            <person name="Uno Y."/>
            <person name="Kwon T."/>
            <person name="Chapman J."/>
            <person name="Toyoda A."/>
            <person name="Takahashi S."/>
            <person name="Fukui A."/>
            <person name="Hikosaka A."/>
            <person name="Putnam N."/>
            <person name="Stites J."/>
            <person name="Van Heeringen S."/>
            <person name="Quigley I."/>
            <person name="Heinz S."/>
            <person name="Hellsten U."/>
            <person name="Lyons J."/>
            <person name="Suzuki A."/>
            <person name="Kondo M."/>
            <person name="Ogino H."/>
            <person name="Ochi H."/>
            <person name="Bogdanovic O."/>
            <person name="Lister R."/>
            <person name="Georgiou G."/>
            <person name="Paranjpe S."/>
            <person name="Van Kruijsbergen I."/>
            <person name="Mozaffari S."/>
            <person name="Shu S."/>
            <person name="Schmutz J."/>
            <person name="Jenkins J."/>
            <person name="Grimwood J."/>
            <person name="Carlson J."/>
            <person name="Mitros T."/>
            <person name="Simakov O."/>
            <person name="Heald R."/>
            <person name="Miller K."/>
            <person name="Haudenschild C."/>
            <person name="Kuroki Y."/>
            <person name="Tanaka T."/>
            <person name="Michiue T."/>
            <person name="Watanabe M."/>
            <person name="Kinoshita T."/>
            <person name="Ohta Y."/>
            <person name="Mawaribuchi S."/>
            <person name="Suzuki Y."/>
            <person name="Haramoto Y."/>
            <person name="Yamamoto T."/>
            <person name="Takagi C."/>
            <person name="Kitzman J."/>
            <person name="Shendure J."/>
            <person name="Nakayama T."/>
            <person name="Izutsu Y."/>
            <person name="Robert J."/>
            <person name="Dichmann D."/>
            <person name="Flajnik M."/>
            <person name="Houston D."/>
            <person name="Marcotte E."/>
            <person name="Wallingford J."/>
            <person name="Ito Y."/>
            <person name="Asashima M."/>
            <person name="Ueno N."/>
            <person name="Matsuda Y."/>
            <person name="Jan Veenstra G."/>
            <person name="Fujiyama A."/>
            <person name="Harland R."/>
            <person name="Taira M."/>
            <person name="Rokhsar D.S."/>
        </authorList>
    </citation>
    <scope>NUCLEOTIDE SEQUENCE</scope>
    <source>
        <strain evidence="1">J</strain>
        <tissue evidence="1">Blood</tissue>
    </source>
</reference>
<dbReference type="Proteomes" id="UP000694892">
    <property type="component" value="Unassembled WGS sequence"/>
</dbReference>
<evidence type="ECO:0000313" key="1">
    <source>
        <dbReference type="EMBL" id="OCT56042.1"/>
    </source>
</evidence>
<sequence>MVGSTCHTVVTGPITNQHGPIWSRAYTRNKIVGFKLRSHWMCYFTWCWSVTASNSHVIILVEYGKSPTFSYS</sequence>
<dbReference type="EMBL" id="KV467561">
    <property type="protein sequence ID" value="OCT56042.1"/>
    <property type="molecule type" value="Genomic_DNA"/>
</dbReference>